<dbReference type="Pfam" id="PF16417">
    <property type="entry name" value="CNOT1_TTP_bind"/>
    <property type="match status" value="1"/>
</dbReference>
<feature type="region of interest" description="Disordered" evidence="6">
    <location>
        <begin position="1572"/>
        <end position="1653"/>
    </location>
</feature>
<keyword evidence="3" id="KW-0805">Transcription regulation</keyword>
<evidence type="ECO:0000256" key="1">
    <source>
        <dbReference type="ARBA" id="ARBA00004123"/>
    </source>
</evidence>
<dbReference type="InterPro" id="IPR007196">
    <property type="entry name" value="CCR4-Not_Not1_C"/>
</dbReference>
<evidence type="ECO:0000313" key="13">
    <source>
        <dbReference type="EnsemblPlants" id="Pp3c5_6540V3.2"/>
    </source>
</evidence>
<keyword evidence="4" id="KW-0804">Transcription</keyword>
<dbReference type="InterPro" id="IPR055454">
    <property type="entry name" value="CNOT1-like_NOT1_connector"/>
</dbReference>
<dbReference type="GO" id="GO:0000289">
    <property type="term" value="P:nuclear-transcribed mRNA poly(A) tail shortening"/>
    <property type="evidence" value="ECO:0007669"/>
    <property type="project" value="UniProtKB-ARBA"/>
</dbReference>
<dbReference type="InterPro" id="IPR032194">
    <property type="entry name" value="CNOT1_HEAT"/>
</dbReference>
<dbReference type="GO" id="GO:0017148">
    <property type="term" value="P:negative regulation of translation"/>
    <property type="evidence" value="ECO:0007669"/>
    <property type="project" value="InterPro"/>
</dbReference>
<feature type="domain" description="CCR4-NOT transcription complex subunit 1" evidence="8">
    <location>
        <begin position="1324"/>
        <end position="1463"/>
    </location>
</feature>
<dbReference type="EnsemblPlants" id="Pp3c5_6540V3.2">
    <property type="protein sequence ID" value="Pp3c5_6540V3.2"/>
    <property type="gene ID" value="Pp3c5_6540"/>
</dbReference>
<feature type="compositionally biased region" description="Polar residues" evidence="6">
    <location>
        <begin position="846"/>
        <end position="879"/>
    </location>
</feature>
<dbReference type="Pfam" id="PF12842">
    <property type="entry name" value="DUF3819"/>
    <property type="match status" value="1"/>
</dbReference>
<dbReference type="PANTHER" id="PTHR13162">
    <property type="entry name" value="CCR4-NOT TRANSCRIPTION COMPLEX"/>
    <property type="match status" value="1"/>
</dbReference>
<feature type="domain" description="CCR4-NOT transcription complex subunit 1-like NOT1 connector" evidence="12">
    <location>
        <begin position="1702"/>
        <end position="1857"/>
    </location>
</feature>
<dbReference type="Pfam" id="PF25097">
    <property type="entry name" value="ARM_Cnot1"/>
    <property type="match status" value="1"/>
</dbReference>
<dbReference type="GO" id="GO:0005634">
    <property type="term" value="C:nucleus"/>
    <property type="evidence" value="ECO:0007669"/>
    <property type="project" value="UniProtKB-SubCell"/>
</dbReference>
<accession>A0A7I4DVJ4</accession>
<evidence type="ECO:0000256" key="6">
    <source>
        <dbReference type="SAM" id="MobiDB-lite"/>
    </source>
</evidence>
<evidence type="ECO:0000256" key="2">
    <source>
        <dbReference type="ARBA" id="ARBA00022491"/>
    </source>
</evidence>
<reference evidence="13 14" key="2">
    <citation type="journal article" date="2018" name="Plant J.">
        <title>The Physcomitrella patens chromosome-scale assembly reveals moss genome structure and evolution.</title>
        <authorList>
            <person name="Lang D."/>
            <person name="Ullrich K.K."/>
            <person name="Murat F."/>
            <person name="Fuchs J."/>
            <person name="Jenkins J."/>
            <person name="Haas F.B."/>
            <person name="Piednoel M."/>
            <person name="Gundlach H."/>
            <person name="Van Bel M."/>
            <person name="Meyberg R."/>
            <person name="Vives C."/>
            <person name="Morata J."/>
            <person name="Symeonidi A."/>
            <person name="Hiss M."/>
            <person name="Muchero W."/>
            <person name="Kamisugi Y."/>
            <person name="Saleh O."/>
            <person name="Blanc G."/>
            <person name="Decker E.L."/>
            <person name="van Gessel N."/>
            <person name="Grimwood J."/>
            <person name="Hayes R.D."/>
            <person name="Graham S.W."/>
            <person name="Gunter L.E."/>
            <person name="McDaniel S.F."/>
            <person name="Hoernstein S.N.W."/>
            <person name="Larsson A."/>
            <person name="Li F.W."/>
            <person name="Perroud P.F."/>
            <person name="Phillips J."/>
            <person name="Ranjan P."/>
            <person name="Rokshar D.S."/>
            <person name="Rothfels C.J."/>
            <person name="Schneider L."/>
            <person name="Shu S."/>
            <person name="Stevenson D.W."/>
            <person name="Thummler F."/>
            <person name="Tillich M."/>
            <person name="Villarreal Aguilar J.C."/>
            <person name="Widiez T."/>
            <person name="Wong G.K."/>
            <person name="Wymore A."/>
            <person name="Zhang Y."/>
            <person name="Zimmer A.D."/>
            <person name="Quatrano R.S."/>
            <person name="Mayer K.F.X."/>
            <person name="Goodstein D."/>
            <person name="Casacuberta J.M."/>
            <person name="Vandepoele K."/>
            <person name="Reski R."/>
            <person name="Cuming A.C."/>
            <person name="Tuskan G.A."/>
            <person name="Maumus F."/>
            <person name="Salse J."/>
            <person name="Schmutz J."/>
            <person name="Rensing S.A."/>
        </authorList>
    </citation>
    <scope>NUCLEOTIDE SEQUENCE [LARGE SCALE GENOMIC DNA]</scope>
    <source>
        <strain evidence="13 14">cv. Gransden 2004</strain>
    </source>
</reference>
<feature type="domain" description="CCR4-NOT transcription complex subunit 1 CAF1-binding" evidence="9">
    <location>
        <begin position="984"/>
        <end position="1203"/>
    </location>
</feature>
<dbReference type="FunFam" id="1.25.40.800:FF:000001">
    <property type="entry name" value="CCR4-NOT transcription complex subunit 1"/>
    <property type="match status" value="1"/>
</dbReference>
<dbReference type="Gene3D" id="1.25.40.180">
    <property type="match status" value="1"/>
</dbReference>
<reference evidence="13 14" key="1">
    <citation type="journal article" date="2008" name="Science">
        <title>The Physcomitrella genome reveals evolutionary insights into the conquest of land by plants.</title>
        <authorList>
            <person name="Rensing S."/>
            <person name="Lang D."/>
            <person name="Zimmer A."/>
            <person name="Terry A."/>
            <person name="Salamov A."/>
            <person name="Shapiro H."/>
            <person name="Nishiyama T."/>
            <person name="Perroud P.-F."/>
            <person name="Lindquist E."/>
            <person name="Kamisugi Y."/>
            <person name="Tanahashi T."/>
            <person name="Sakakibara K."/>
            <person name="Fujita T."/>
            <person name="Oishi K."/>
            <person name="Shin-I T."/>
            <person name="Kuroki Y."/>
            <person name="Toyoda A."/>
            <person name="Suzuki Y."/>
            <person name="Hashimoto A."/>
            <person name="Yamaguchi K."/>
            <person name="Sugano A."/>
            <person name="Kohara Y."/>
            <person name="Fujiyama A."/>
            <person name="Anterola A."/>
            <person name="Aoki S."/>
            <person name="Ashton N."/>
            <person name="Barbazuk W.B."/>
            <person name="Barker E."/>
            <person name="Bennetzen J."/>
            <person name="Bezanilla M."/>
            <person name="Blankenship R."/>
            <person name="Cho S.H."/>
            <person name="Dutcher S."/>
            <person name="Estelle M."/>
            <person name="Fawcett J.A."/>
            <person name="Gundlach H."/>
            <person name="Hanada K."/>
            <person name="Heyl A."/>
            <person name="Hicks K.A."/>
            <person name="Hugh J."/>
            <person name="Lohr M."/>
            <person name="Mayer K."/>
            <person name="Melkozernov A."/>
            <person name="Murata T."/>
            <person name="Nelson D."/>
            <person name="Pils B."/>
            <person name="Prigge M."/>
            <person name="Reiss B."/>
            <person name="Renner T."/>
            <person name="Rombauts S."/>
            <person name="Rushton P."/>
            <person name="Sanderfoot A."/>
            <person name="Schween G."/>
            <person name="Shiu S.-H."/>
            <person name="Stueber K."/>
            <person name="Theodoulou F.L."/>
            <person name="Tu H."/>
            <person name="Van de Peer Y."/>
            <person name="Verrier P.J."/>
            <person name="Waters E."/>
            <person name="Wood A."/>
            <person name="Yang L."/>
            <person name="Cove D."/>
            <person name="Cuming A."/>
            <person name="Hasebe M."/>
            <person name="Lucas S."/>
            <person name="Mishler D.B."/>
            <person name="Reski R."/>
            <person name="Grigoriev I."/>
            <person name="Quatrano R.S."/>
            <person name="Boore J.L."/>
        </authorList>
    </citation>
    <scope>NUCLEOTIDE SEQUENCE [LARGE SCALE GENOMIC DNA]</scope>
    <source>
        <strain evidence="13 14">cv. Gransden 2004</strain>
    </source>
</reference>
<evidence type="ECO:0008006" key="15">
    <source>
        <dbReference type="Google" id="ProtNLM"/>
    </source>
</evidence>
<evidence type="ECO:0000259" key="12">
    <source>
        <dbReference type="Pfam" id="PF25097"/>
    </source>
</evidence>
<feature type="domain" description="CCR4-NOT transcription complex subunit 1 TTP binding" evidence="10">
    <location>
        <begin position="584"/>
        <end position="741"/>
    </location>
</feature>
<dbReference type="EMBL" id="ABEU02000005">
    <property type="status" value="NOT_ANNOTATED_CDS"/>
    <property type="molecule type" value="Genomic_DNA"/>
</dbReference>
<reference evidence="13" key="3">
    <citation type="submission" date="2020-12" db="UniProtKB">
        <authorList>
            <consortium name="EnsemblPlants"/>
        </authorList>
    </citation>
    <scope>IDENTIFICATION</scope>
</reference>
<dbReference type="PANTHER" id="PTHR13162:SF8">
    <property type="entry name" value="CCR4-NOT TRANSCRIPTION COMPLEX SUBUNIT 1"/>
    <property type="match status" value="1"/>
</dbReference>
<dbReference type="Gene3D" id="1.25.40.790">
    <property type="match status" value="1"/>
</dbReference>
<dbReference type="InterPro" id="IPR032191">
    <property type="entry name" value="CNOT1_CAF1_bind"/>
</dbReference>
<feature type="compositionally biased region" description="Polar residues" evidence="6">
    <location>
        <begin position="822"/>
        <end position="834"/>
    </location>
</feature>
<evidence type="ECO:0000259" key="11">
    <source>
        <dbReference type="Pfam" id="PF16418"/>
    </source>
</evidence>
<dbReference type="Gene3D" id="1.25.40.840">
    <property type="entry name" value="CCR4-NOT transcription complex subunit 1 TTP binding domain"/>
    <property type="match status" value="1"/>
</dbReference>
<evidence type="ECO:0000259" key="8">
    <source>
        <dbReference type="Pfam" id="PF12842"/>
    </source>
</evidence>
<dbReference type="CDD" id="cd20710">
    <property type="entry name" value="NOT1_connector"/>
    <property type="match status" value="1"/>
</dbReference>
<evidence type="ECO:0000259" key="10">
    <source>
        <dbReference type="Pfam" id="PF16417"/>
    </source>
</evidence>
<evidence type="ECO:0000313" key="14">
    <source>
        <dbReference type="Proteomes" id="UP000006727"/>
    </source>
</evidence>
<evidence type="ECO:0000256" key="4">
    <source>
        <dbReference type="ARBA" id="ARBA00023163"/>
    </source>
</evidence>
<dbReference type="InterPro" id="IPR032193">
    <property type="entry name" value="CNOT1_TTP_bind"/>
</dbReference>
<dbReference type="InterPro" id="IPR024557">
    <property type="entry name" value="CNOT1_dom_4"/>
</dbReference>
<evidence type="ECO:0000256" key="3">
    <source>
        <dbReference type="ARBA" id="ARBA00023015"/>
    </source>
</evidence>
<feature type="region of interest" description="Disordered" evidence="6">
    <location>
        <begin position="1856"/>
        <end position="1901"/>
    </location>
</feature>
<protein>
    <recommendedName>
        <fullName evidence="15">CCR4-NOT transcription complex subunit 1</fullName>
    </recommendedName>
</protein>
<feature type="region of interest" description="Disordered" evidence="6">
    <location>
        <begin position="812"/>
        <end position="834"/>
    </location>
</feature>
<feature type="compositionally biased region" description="Low complexity" evidence="6">
    <location>
        <begin position="1284"/>
        <end position="1295"/>
    </location>
</feature>
<feature type="region of interest" description="Disordered" evidence="6">
    <location>
        <begin position="846"/>
        <end position="921"/>
    </location>
</feature>
<evidence type="ECO:0000259" key="9">
    <source>
        <dbReference type="Pfam" id="PF16415"/>
    </source>
</evidence>
<dbReference type="Proteomes" id="UP000006727">
    <property type="component" value="Chromosome 5"/>
</dbReference>
<sequence length="2441" mass="269859">MGRMGVSFYYEVVLSKSIWRRMIKICKALDLSLSEQLALGLALADAEDNSQRQQGQAFLETKVTEWCHTPTSDLSEDLIERILWCLYSSESLLELRSSFLKSLHALQPFAVDSLTLTPFLKDVNKEVDCLRDYDVAKKSGSLLSETLLMELERATDVVSLLEELGFDCTYSVDHCKEILSQGGPLIESDIARILGTVARTAKGFEEVQSIHGPFYNLLCSGEPIPSKLTTWHVEILLGAINQLNPSMDWSLIVSSLDYEGFFLSDEHAFTLFMTMYKLGCEDPFPIDAVCGRVWKNYEGQLSFLRHAISATPEVFTFAHSTRKLTETHEGKLKSPNHAWLSLDLLEALCRLAEVDRSDQVHEILEFPRNHCPELLALGLVQVNIGVSLKGSQESFREEMLSLVLRPLFAQINLTTEGETVDPLWSKLWSLNSDALKMEMVNYLCSGDPSAYDQVTQVCRGLKVLPAVLDSMPSKVALKLAVFAARKGVLNLEKWLEEELTIHRDSFAAVCLSFLQKKNSMFDEMNGSIEHSGNQLSDISAAILKVLYAASGLLSSGDLVNRIVRARGSENLKSLDAGLASIEASPQENDVDKEANSYFERVYRGEVPVQTVVNMLQQFNQSPPNSREKAIFSRMVSCLFDELPHLNQFPEKALAVTAVLFGSLIKHQLVSTSTLEKALTCILGALTKPVGTKMFSFAIQALDSFRERLKEWPEFCYHILQVPHIREAQNELVDFIMNIVKANHVADPNSVNDSNEPSVVALPSTVNAPRSVLQDSQDEIFNSAFAAVDPAGNRFSSSQLRYLSGQGLEALLQSPAGNFPSGAGTQPQNGTQSVAQSNLDSLLSSQAGFRTSSESPFQSISRTSSTTLSQHPQSQYSSVEETPDGARSDAQVMQNATTSNLQANRASEVAVSQQQSSTESTNLSAAAPYFPFSAAPNGQTNQASMRTSARSANVSGSLRTAISGFGHALNIETLVAAAGKRDKPIEAPSSEIQDKVAFIINNISWTNLEAKAKECAEILKEEYHPWFAQYVVMKRASIEPNNHDTYIKFLDKIGSKELHKEVLKTTYENCKVLLASNLIKTHSEERSLLKNLGSWLGKLTIRRNQSLRARELDPKSLIIRAYQKGLMIAIIPFTSKVLEPCNQSLAYQPPNPWTMAILSLLVEIYNLPNLKMNLKFDIEVLFKNLNVDMKEVKPSKLLEGLEREVEGNPDFSNKDPVFSQSPSPALSANNSSQSVTVPSLPQQLDIPPELPIPTQPATSLASSVISQLIEEERPSLALDRSQNGQASSISSQPSFSSSQVSMAIPDLTSYVVLNPKFTGLGQQLQLARIVPLAMERAIREIISPVVDRSVTIACMTTRELVVKDYAMEADETRTNQSANLMVASLAGSLAHVTCKEPLRVSMANYLRTFLQTALAQDVLEQAVNLVTNDNLDLGCAVIEKAATEKAQRDLEEVIAPVLALRRTDRLRLGSAYYDKYTYANRNLSSLPEALRPRPGRLSAAQARVYEDFARLPWQNQPSHTPVTSASPPGITSLSGRGIYAVPSREAGANSIASFNVNQSSSVLGATSQVSDLSSDELDIREPSPISFSSTASVGGADGQSRHSLETPLPFPTYSSASTPPPELTAVETPNTSKGTLGTTPSSTPPLPTEHIGSTVQEPSLTTGEALEKFSSVAQKLDLALSRASSFSPSLPLDDEVRVPVNEVPEIILQCVSRDEAALAIAQKVFKRLYENTTSQLHVVVHLSILESIRDVCRRVVKELTSWVVYSDEDRKFNREITVGLIRSELINLTDYSLHLTKWIDGGRNKDAVDFAAYLVKTCVIEEAGVTSTEFYNVIDALGKLAARPGSPESLQQLVEIAKGTPSANKDEKGRLSKEKKLPSSRSAGLRDDGKSGMRETADPPGLREQATQFFQEWARICTTPGGPNEKANSIYISQLQSTGMLKGDDVTDRFFRILIELAESHCLNSETPQPTTAVGESRQQGGSTMSFAAIDMVAKLVVLLVKYSSEPSLNKVNLLTKVLNVTVRVMKRDHDRKAGFHPRPYFRLFVTWLLDFNSSDSTLDSSNFQVLQAFANAFLALQPLEIPGFSFAWLELISHRTFMPKLLLSNSQKGWAPFQKLLVALFKFMEPYLRKADLSEPVRVLYKGTLRVLLVLLHDFPEFLCDHHFSFCDVIPPSCIQMRNLILSAFPRNMRLPDPFTPNLKVDLLPEISMSPRILSDVEGALKAKQLKSEVDDFIKNRNQATLLSMDLKGRLTLSTQEAQASGTRYNVPLLNALVLYVGMQAVQQLHSKTSQQLAALTAPITHSAPMDIFQRLVNDLDTEGRYLFLNAVANQLRYPNNHTYYFSCVLLFLFAEASLEIIQEQITRVLLERLIVNRPHPWGLLITFIELIKNPRYSFWTHGFTRCAPEIDKLFESVARSCMNSTLKPSDDDLPGNLPADGLKG</sequence>
<dbReference type="FunFam" id="1.25.40.790:FF:000002">
    <property type="entry name" value="Transcription regulator"/>
    <property type="match status" value="1"/>
</dbReference>
<feature type="region of interest" description="Disordered" evidence="6">
    <location>
        <begin position="1205"/>
        <end position="1251"/>
    </location>
</feature>
<feature type="compositionally biased region" description="Low complexity" evidence="6">
    <location>
        <begin position="1218"/>
        <end position="1233"/>
    </location>
</feature>
<feature type="domain" description="CCR4-NOT transcription complex subunit 1 HEAT repeat" evidence="11">
    <location>
        <begin position="414"/>
        <end position="525"/>
    </location>
</feature>
<dbReference type="Pfam" id="PF16418">
    <property type="entry name" value="CNOT1_HEAT"/>
    <property type="match status" value="1"/>
</dbReference>
<dbReference type="FunFam" id="1.25.40.180:FF:000012">
    <property type="entry name" value="Ccr4-Not transcription complex subunit"/>
    <property type="match status" value="1"/>
</dbReference>
<keyword evidence="2" id="KW-0678">Repressor</keyword>
<gene>
    <name evidence="13" type="primary">LOC112281995</name>
</gene>
<feature type="compositionally biased region" description="Basic and acidic residues" evidence="6">
    <location>
        <begin position="1863"/>
        <end position="1876"/>
    </location>
</feature>
<dbReference type="Gene3D" id="1.25.40.800">
    <property type="match status" value="1"/>
</dbReference>
<proteinExistence type="predicted"/>
<feature type="region of interest" description="Disordered" evidence="6">
    <location>
        <begin position="1274"/>
        <end position="1295"/>
    </location>
</feature>
<dbReference type="Pfam" id="PF16415">
    <property type="entry name" value="CNOT1_CAF1_bind"/>
    <property type="match status" value="1"/>
</dbReference>
<feature type="compositionally biased region" description="Basic and acidic residues" evidence="6">
    <location>
        <begin position="1883"/>
        <end position="1896"/>
    </location>
</feature>
<evidence type="ECO:0000259" key="7">
    <source>
        <dbReference type="Pfam" id="PF04054"/>
    </source>
</evidence>
<dbReference type="GO" id="GO:0030015">
    <property type="term" value="C:CCR4-NOT core complex"/>
    <property type="evidence" value="ECO:0007669"/>
    <property type="project" value="InterPro"/>
</dbReference>
<dbReference type="InterPro" id="IPR038535">
    <property type="entry name" value="CNOT1_TTP_bind_sf"/>
</dbReference>
<feature type="compositionally biased region" description="Polar residues" evidence="6">
    <location>
        <begin position="890"/>
        <end position="904"/>
    </location>
</feature>
<organism evidence="13 14">
    <name type="scientific">Physcomitrium patens</name>
    <name type="common">Spreading-leaved earth moss</name>
    <name type="synonym">Physcomitrella patens</name>
    <dbReference type="NCBI Taxonomy" id="3218"/>
    <lineage>
        <taxon>Eukaryota</taxon>
        <taxon>Viridiplantae</taxon>
        <taxon>Streptophyta</taxon>
        <taxon>Embryophyta</taxon>
        <taxon>Bryophyta</taxon>
        <taxon>Bryophytina</taxon>
        <taxon>Bryopsida</taxon>
        <taxon>Funariidae</taxon>
        <taxon>Funariales</taxon>
        <taxon>Funariaceae</taxon>
        <taxon>Physcomitrium</taxon>
    </lineage>
</organism>
<evidence type="ECO:0000256" key="5">
    <source>
        <dbReference type="ARBA" id="ARBA00023242"/>
    </source>
</evidence>
<feature type="compositionally biased region" description="Low complexity" evidence="6">
    <location>
        <begin position="905"/>
        <end position="921"/>
    </location>
</feature>
<dbReference type="Gramene" id="Pp3c5_6540V3.2">
    <property type="protein sequence ID" value="Pp3c5_6540V3.2"/>
    <property type="gene ID" value="Pp3c5_6540"/>
</dbReference>
<keyword evidence="5" id="KW-0539">Nucleus</keyword>
<keyword evidence="14" id="KW-1185">Reference proteome</keyword>
<dbReference type="Pfam" id="PF04054">
    <property type="entry name" value="Not1"/>
    <property type="match status" value="1"/>
</dbReference>
<dbReference type="InterPro" id="IPR040398">
    <property type="entry name" value="Not1"/>
</dbReference>
<comment type="subcellular location">
    <subcellularLocation>
        <location evidence="1">Nucleus</location>
    </subcellularLocation>
</comment>
<feature type="domain" description="CCR4-Not complex component Not1 C-terminal" evidence="7">
    <location>
        <begin position="2049"/>
        <end position="2415"/>
    </location>
</feature>
<name>A0A7I4DVJ4_PHYPA</name>